<feature type="compositionally biased region" description="Polar residues" evidence="6">
    <location>
        <begin position="142"/>
        <end position="153"/>
    </location>
</feature>
<dbReference type="GO" id="GO:0008270">
    <property type="term" value="F:zinc ion binding"/>
    <property type="evidence" value="ECO:0007669"/>
    <property type="project" value="UniProtKB-KW"/>
</dbReference>
<dbReference type="PROSITE" id="PS50064">
    <property type="entry name" value="ZF_PARP_2"/>
    <property type="match status" value="1"/>
</dbReference>
<sequence length="284" mass="32147">MTDQPVFTTYLFKYHQGRTPVSCHGCKKTIARKAFTIGVIQRKSKKEKKNKSKPQEYWHFECWKVPKEWVERARVDAIRGYPELTDRDQQRAQILLDKGEGAVWAANDEPAEVQGDSEEPNTTQSQEETEMSSKKRSRRNSDVTTLLTGVNDTNQDKKRKIADKTDKSKAKPAQNKTETSQKADTAPTTKAKSDAKDKQETKKDTAAKNGNEKSASKPKDKKQDKKTLKPKTEGAKVQKAQKKKSDESKKPSAKAAPKPAVSFSAEEKKELEDIMSEFKKLQEE</sequence>
<feature type="compositionally biased region" description="Low complexity" evidence="6">
    <location>
        <begin position="253"/>
        <end position="264"/>
    </location>
</feature>
<comment type="subcellular location">
    <subcellularLocation>
        <location evidence="1">Nucleus</location>
    </subcellularLocation>
</comment>
<evidence type="ECO:0000256" key="2">
    <source>
        <dbReference type="ARBA" id="ARBA00022723"/>
    </source>
</evidence>
<evidence type="ECO:0000256" key="1">
    <source>
        <dbReference type="ARBA" id="ARBA00004123"/>
    </source>
</evidence>
<dbReference type="GO" id="GO:0005634">
    <property type="term" value="C:nucleus"/>
    <property type="evidence" value="ECO:0007669"/>
    <property type="project" value="UniProtKB-SubCell"/>
</dbReference>
<dbReference type="InParanoid" id="A0A1X2HFR8"/>
<evidence type="ECO:0000259" key="7">
    <source>
        <dbReference type="PROSITE" id="PS50064"/>
    </source>
</evidence>
<keyword evidence="9" id="KW-1185">Reference proteome</keyword>
<keyword evidence="2" id="KW-0479">Metal-binding</keyword>
<feature type="compositionally biased region" description="Polar residues" evidence="6">
    <location>
        <begin position="174"/>
        <end position="190"/>
    </location>
</feature>
<dbReference type="Proteomes" id="UP000242180">
    <property type="component" value="Unassembled WGS sequence"/>
</dbReference>
<dbReference type="EMBL" id="MCGN01000004">
    <property type="protein sequence ID" value="ORY97767.1"/>
    <property type="molecule type" value="Genomic_DNA"/>
</dbReference>
<evidence type="ECO:0000313" key="9">
    <source>
        <dbReference type="Proteomes" id="UP000242180"/>
    </source>
</evidence>
<name>A0A1X2HFR8_SYNRA</name>
<evidence type="ECO:0000313" key="8">
    <source>
        <dbReference type="EMBL" id="ORY97767.1"/>
    </source>
</evidence>
<evidence type="ECO:0000256" key="5">
    <source>
        <dbReference type="ARBA" id="ARBA00023242"/>
    </source>
</evidence>
<feature type="compositionally biased region" description="Basic and acidic residues" evidence="6">
    <location>
        <begin position="191"/>
        <end position="236"/>
    </location>
</feature>
<keyword evidence="4" id="KW-0862">Zinc</keyword>
<keyword evidence="5" id="KW-0539">Nucleus</keyword>
<gene>
    <name evidence="8" type="ORF">BCR43DRAFT_490325</name>
</gene>
<reference evidence="8 9" key="1">
    <citation type="submission" date="2016-07" db="EMBL/GenBank/DDBJ databases">
        <title>Pervasive Adenine N6-methylation of Active Genes in Fungi.</title>
        <authorList>
            <consortium name="DOE Joint Genome Institute"/>
            <person name="Mondo S.J."/>
            <person name="Dannebaum R.O."/>
            <person name="Kuo R.C."/>
            <person name="Labutti K."/>
            <person name="Haridas S."/>
            <person name="Kuo A."/>
            <person name="Salamov A."/>
            <person name="Ahrendt S.R."/>
            <person name="Lipzen A."/>
            <person name="Sullivan W."/>
            <person name="Andreopoulos W.B."/>
            <person name="Clum A."/>
            <person name="Lindquist E."/>
            <person name="Daum C."/>
            <person name="Ramamoorthy G.K."/>
            <person name="Gryganskyi A."/>
            <person name="Culley D."/>
            <person name="Magnuson J.K."/>
            <person name="James T.Y."/>
            <person name="O'Malley M.A."/>
            <person name="Stajich J.E."/>
            <person name="Spatafora J.W."/>
            <person name="Visel A."/>
            <person name="Grigoriev I.V."/>
        </authorList>
    </citation>
    <scope>NUCLEOTIDE SEQUENCE [LARGE SCALE GENOMIC DNA]</scope>
    <source>
        <strain evidence="8 9">NRRL 2496</strain>
    </source>
</reference>
<keyword evidence="3" id="KW-0863">Zinc-finger</keyword>
<dbReference type="AlphaFoldDB" id="A0A1X2HFR8"/>
<dbReference type="Gene3D" id="3.30.1740.10">
    <property type="entry name" value="Zinc finger, PARP-type"/>
    <property type="match status" value="1"/>
</dbReference>
<organism evidence="8 9">
    <name type="scientific">Syncephalastrum racemosum</name>
    <name type="common">Filamentous fungus</name>
    <dbReference type="NCBI Taxonomy" id="13706"/>
    <lineage>
        <taxon>Eukaryota</taxon>
        <taxon>Fungi</taxon>
        <taxon>Fungi incertae sedis</taxon>
        <taxon>Mucoromycota</taxon>
        <taxon>Mucoromycotina</taxon>
        <taxon>Mucoromycetes</taxon>
        <taxon>Mucorales</taxon>
        <taxon>Syncephalastraceae</taxon>
        <taxon>Syncephalastrum</taxon>
    </lineage>
</organism>
<dbReference type="GO" id="GO:0003677">
    <property type="term" value="F:DNA binding"/>
    <property type="evidence" value="ECO:0007669"/>
    <property type="project" value="InterPro"/>
</dbReference>
<proteinExistence type="predicted"/>
<feature type="region of interest" description="Disordered" evidence="6">
    <location>
        <begin position="109"/>
        <end position="268"/>
    </location>
</feature>
<evidence type="ECO:0000256" key="6">
    <source>
        <dbReference type="SAM" id="MobiDB-lite"/>
    </source>
</evidence>
<feature type="compositionally biased region" description="Acidic residues" evidence="6">
    <location>
        <begin position="109"/>
        <end position="119"/>
    </location>
</feature>
<dbReference type="InterPro" id="IPR001510">
    <property type="entry name" value="Znf_PARP"/>
</dbReference>
<accession>A0A1X2HFR8</accession>
<protein>
    <recommendedName>
        <fullName evidence="7">PARP-type domain-containing protein</fullName>
    </recommendedName>
</protein>
<dbReference type="InterPro" id="IPR036957">
    <property type="entry name" value="Znf_PARP_sf"/>
</dbReference>
<comment type="caution">
    <text evidence="8">The sequence shown here is derived from an EMBL/GenBank/DDBJ whole genome shotgun (WGS) entry which is preliminary data.</text>
</comment>
<evidence type="ECO:0000256" key="3">
    <source>
        <dbReference type="ARBA" id="ARBA00022771"/>
    </source>
</evidence>
<feature type="domain" description="PARP-type" evidence="7">
    <location>
        <begin position="22"/>
        <end position="100"/>
    </location>
</feature>
<evidence type="ECO:0000256" key="4">
    <source>
        <dbReference type="ARBA" id="ARBA00022833"/>
    </source>
</evidence>